<name>A0ABU4NMJ6_9ACTN</name>
<keyword evidence="9" id="KW-1185">Reference proteome</keyword>
<dbReference type="InterPro" id="IPR045600">
    <property type="entry name" value="RelA/SpoT_AH_RIS"/>
</dbReference>
<feature type="region of interest" description="Disordered" evidence="4">
    <location>
        <begin position="1"/>
        <end position="90"/>
    </location>
</feature>
<dbReference type="Proteomes" id="UP001271274">
    <property type="component" value="Unassembled WGS sequence"/>
</dbReference>
<dbReference type="CDD" id="cd04876">
    <property type="entry name" value="ACT_RelA-SpoT"/>
    <property type="match status" value="1"/>
</dbReference>
<reference evidence="8 9" key="1">
    <citation type="journal article" date="2023" name="Microb. Genom.">
        <title>Mesoterricola silvestris gen. nov., sp. nov., Mesoterricola sediminis sp. nov., Geothrix oryzae sp. nov., Geothrix edaphica sp. nov., Geothrix rubra sp. nov., and Geothrix limicola sp. nov., six novel members of Acidobacteriota isolated from soils.</title>
        <authorList>
            <person name="Weisberg A.J."/>
            <person name="Pearce E."/>
            <person name="Kramer C.G."/>
            <person name="Chang J.H."/>
            <person name="Clarke C.R."/>
        </authorList>
    </citation>
    <scope>NUCLEOTIDE SEQUENCE [LARGE SCALE GENOMIC DNA]</scope>
    <source>
        <strain evidence="8 9">ID09-01A</strain>
    </source>
</reference>
<evidence type="ECO:0000256" key="3">
    <source>
        <dbReference type="RuleBase" id="RU003847"/>
    </source>
</evidence>
<dbReference type="PROSITE" id="PS51880">
    <property type="entry name" value="TGS"/>
    <property type="match status" value="1"/>
</dbReference>
<organism evidence="8 9">
    <name type="scientific">Streptomyces europaeiscabiei</name>
    <dbReference type="NCBI Taxonomy" id="146819"/>
    <lineage>
        <taxon>Bacteria</taxon>
        <taxon>Bacillati</taxon>
        <taxon>Actinomycetota</taxon>
        <taxon>Actinomycetes</taxon>
        <taxon>Kitasatosporales</taxon>
        <taxon>Streptomycetaceae</taxon>
        <taxon>Streptomyces</taxon>
    </lineage>
</organism>
<feature type="domain" description="TGS" evidence="7">
    <location>
        <begin position="506"/>
        <end position="567"/>
    </location>
</feature>
<comment type="similarity">
    <text evidence="3">Belongs to the relA/spoT family.</text>
</comment>
<dbReference type="SMART" id="SM00954">
    <property type="entry name" value="RelA_SpoT"/>
    <property type="match status" value="1"/>
</dbReference>
<dbReference type="CDD" id="cd00077">
    <property type="entry name" value="HDc"/>
    <property type="match status" value="1"/>
</dbReference>
<dbReference type="PANTHER" id="PTHR21262">
    <property type="entry name" value="GUANOSINE-3',5'-BIS DIPHOSPHATE 3'-PYROPHOSPHOHYDROLASE"/>
    <property type="match status" value="1"/>
</dbReference>
<dbReference type="InterPro" id="IPR007685">
    <property type="entry name" value="RelA_SpoT"/>
</dbReference>
<dbReference type="PROSITE" id="PS51671">
    <property type="entry name" value="ACT"/>
    <property type="match status" value="1"/>
</dbReference>
<dbReference type="InterPro" id="IPR033655">
    <property type="entry name" value="TGS_RelA/SpoT"/>
</dbReference>
<comment type="function">
    <text evidence="3">In eubacteria ppGpp (guanosine 3'-diphosphate 5'-diphosphate) is a mediator of the stringent response that coordinates a variety of cellular activities in response to changes in nutritional abundance.</text>
</comment>
<dbReference type="RefSeq" id="WP_319063120.1">
    <property type="nucleotide sequence ID" value="NZ_JARAYT010000015.1"/>
</dbReference>
<dbReference type="InterPro" id="IPR006674">
    <property type="entry name" value="HD_domain"/>
</dbReference>
<dbReference type="Pfam" id="PF02824">
    <property type="entry name" value="TGS"/>
    <property type="match status" value="1"/>
</dbReference>
<dbReference type="SMART" id="SM00471">
    <property type="entry name" value="HDc"/>
    <property type="match status" value="1"/>
</dbReference>
<dbReference type="Pfam" id="PF13291">
    <property type="entry name" value="ACT_4"/>
    <property type="match status" value="1"/>
</dbReference>
<dbReference type="Gene3D" id="3.30.70.260">
    <property type="match status" value="1"/>
</dbReference>
<dbReference type="InterPro" id="IPR043519">
    <property type="entry name" value="NT_sf"/>
</dbReference>
<sequence>MADEAQHLTAAKPESASGQAAQPAQDATHPATASTQGPVEHAQSAPADKAAGPARPKPASAETPAPAPTPAPPARPAPTGQPARSGSSNRVRARLARLGVQRSNPYNPVLEPLLRIVRGNDPKIETSTLRQIEKAYQVAERWHRGQKRKSGDPYITHPLAVTTILAELGMDPATLMAGLLHDTVEDTEYGLDQLRRDFGDSVGLLVDGVTKLDKVKFGEAAQAETVRKMVVAMAKDPRVLVIKLADRLHNMRTMRYLKREKQEKKARETLEIYAPLAHRLGMNTIKWELEDLAFAILYPKMYDEIVRLVAERAPKRDEYLAIVTDEVQQDLRAARIKATVTGRPKHYYSVYQKMIVRGRDFAEIYDLVGIRVLVDTVRDCYAALGTVHARWNPVPGRFKDYIAMPKFNMYQSLHTTVIGPNGKPVELQIRTFDMHRRAEYGIAAHWKYKQEAVAGASKVRSDQPRTTGKDDHLNDMAWLRQLLDWQKETEDPGEFLESLRFDLSRNEVFVFTPKGDVIALPAGATPVDFSYAVHTEVGHRTIGARVNGRLVPLESTLDNGDLVEVFTSKAAGAGPSRDWLNFVKSPRARNKIRAWFSKERRDEAIEQGKDAIVRAMRKQNLPIQRILTGDSLVTLAHEMRYPDISALYAAIGESHVSAQSVVQKLVQALGGEEAATEEIDEAVPPTRSRKRRGSNDPGVVVKGVEDVWVKLARCCTPVPGDPIIGFVTRGSGVSVHRNDCVNVESLSREPERILEVEWAPTQSSVFLVAIQVEALDRSRLLSDVTRVLSDQHVNILSAAVQTSRDRVATSRFTFEMGDPKHLGHVLKAVRGVEGVYDVYRVTSARRP</sequence>
<feature type="compositionally biased region" description="Pro residues" evidence="4">
    <location>
        <begin position="65"/>
        <end position="76"/>
    </location>
</feature>
<dbReference type="SUPFAM" id="SSF109604">
    <property type="entry name" value="HD-domain/PDEase-like"/>
    <property type="match status" value="1"/>
</dbReference>
<dbReference type="InterPro" id="IPR004811">
    <property type="entry name" value="RelA/Spo_fam"/>
</dbReference>
<dbReference type="Pfam" id="PF19296">
    <property type="entry name" value="RelA_AH_RIS"/>
    <property type="match status" value="1"/>
</dbReference>
<evidence type="ECO:0000259" key="5">
    <source>
        <dbReference type="PROSITE" id="PS51671"/>
    </source>
</evidence>
<evidence type="ECO:0000256" key="2">
    <source>
        <dbReference type="ARBA" id="ARBA00048244"/>
    </source>
</evidence>
<proteinExistence type="inferred from homology"/>
<feature type="region of interest" description="Disordered" evidence="4">
    <location>
        <begin position="676"/>
        <end position="696"/>
    </location>
</feature>
<evidence type="ECO:0000259" key="6">
    <source>
        <dbReference type="PROSITE" id="PS51831"/>
    </source>
</evidence>
<dbReference type="Pfam" id="PF04607">
    <property type="entry name" value="RelA_SpoT"/>
    <property type="match status" value="1"/>
</dbReference>
<evidence type="ECO:0000313" key="8">
    <source>
        <dbReference type="EMBL" id="MDX3704358.1"/>
    </source>
</evidence>
<comment type="pathway">
    <text evidence="1">Purine metabolism; ppGpp biosynthesis; ppGpp from GTP: step 1/2.</text>
</comment>
<dbReference type="SUPFAM" id="SSF81301">
    <property type="entry name" value="Nucleotidyltransferase"/>
    <property type="match status" value="1"/>
</dbReference>
<dbReference type="InterPro" id="IPR004095">
    <property type="entry name" value="TGS"/>
</dbReference>
<evidence type="ECO:0000256" key="4">
    <source>
        <dbReference type="SAM" id="MobiDB-lite"/>
    </source>
</evidence>
<dbReference type="InterPro" id="IPR012676">
    <property type="entry name" value="TGS-like"/>
</dbReference>
<dbReference type="Gene3D" id="3.10.20.30">
    <property type="match status" value="1"/>
</dbReference>
<dbReference type="SUPFAM" id="SSF81271">
    <property type="entry name" value="TGS-like"/>
    <property type="match status" value="1"/>
</dbReference>
<dbReference type="InterPro" id="IPR002912">
    <property type="entry name" value="ACT_dom"/>
</dbReference>
<dbReference type="CDD" id="cd01668">
    <property type="entry name" value="TGS_RSH"/>
    <property type="match status" value="1"/>
</dbReference>
<dbReference type="CDD" id="cd05399">
    <property type="entry name" value="NT_Rel-Spo_like"/>
    <property type="match status" value="1"/>
</dbReference>
<dbReference type="SUPFAM" id="SSF55021">
    <property type="entry name" value="ACT-like"/>
    <property type="match status" value="1"/>
</dbReference>
<dbReference type="PROSITE" id="PS51831">
    <property type="entry name" value="HD"/>
    <property type="match status" value="1"/>
</dbReference>
<dbReference type="InterPro" id="IPR045865">
    <property type="entry name" value="ACT-like_dom_sf"/>
</dbReference>
<accession>A0ABU4NMJ6</accession>
<dbReference type="InterPro" id="IPR003607">
    <property type="entry name" value="HD/PDEase_dom"/>
</dbReference>
<dbReference type="PANTHER" id="PTHR21262:SF31">
    <property type="entry name" value="GTP PYROPHOSPHOKINASE"/>
    <property type="match status" value="1"/>
</dbReference>
<dbReference type="Gene3D" id="1.10.3210.10">
    <property type="entry name" value="Hypothetical protein af1432"/>
    <property type="match status" value="1"/>
</dbReference>
<feature type="domain" description="HD" evidence="6">
    <location>
        <begin position="154"/>
        <end position="251"/>
    </location>
</feature>
<evidence type="ECO:0000313" key="9">
    <source>
        <dbReference type="Proteomes" id="UP001271274"/>
    </source>
</evidence>
<gene>
    <name evidence="8" type="ORF">PV662_32330</name>
</gene>
<feature type="domain" description="ACT" evidence="5">
    <location>
        <begin position="769"/>
        <end position="843"/>
    </location>
</feature>
<evidence type="ECO:0000259" key="7">
    <source>
        <dbReference type="PROSITE" id="PS51880"/>
    </source>
</evidence>
<dbReference type="Pfam" id="PF13328">
    <property type="entry name" value="HD_4"/>
    <property type="match status" value="1"/>
</dbReference>
<dbReference type="EMBL" id="JARAYU010000014">
    <property type="protein sequence ID" value="MDX3704358.1"/>
    <property type="molecule type" value="Genomic_DNA"/>
</dbReference>
<dbReference type="InterPro" id="IPR012675">
    <property type="entry name" value="Beta-grasp_dom_sf"/>
</dbReference>
<protein>
    <submittedName>
        <fullName evidence="8">Bifunctional (P)ppGpp synthetase/guanosine-3',5'-bis(Diphosphate) 3'-pyrophosphohydrolase</fullName>
    </submittedName>
</protein>
<dbReference type="Gene3D" id="3.30.460.10">
    <property type="entry name" value="Beta Polymerase, domain 2"/>
    <property type="match status" value="1"/>
</dbReference>
<evidence type="ECO:0000256" key="1">
    <source>
        <dbReference type="ARBA" id="ARBA00004976"/>
    </source>
</evidence>
<comment type="caution">
    <text evidence="8">The sequence shown here is derived from an EMBL/GenBank/DDBJ whole genome shotgun (WGS) entry which is preliminary data.</text>
</comment>
<comment type="catalytic activity">
    <reaction evidence="2">
        <text>GTP + ATP = guanosine 3'-diphosphate 5'-triphosphate + AMP</text>
        <dbReference type="Rhea" id="RHEA:22088"/>
        <dbReference type="ChEBI" id="CHEBI:30616"/>
        <dbReference type="ChEBI" id="CHEBI:37565"/>
        <dbReference type="ChEBI" id="CHEBI:142410"/>
        <dbReference type="ChEBI" id="CHEBI:456215"/>
        <dbReference type="EC" id="2.7.6.5"/>
    </reaction>
</comment>
<dbReference type="NCBIfam" id="TIGR00691">
    <property type="entry name" value="spoT_relA"/>
    <property type="match status" value="1"/>
</dbReference>